<keyword evidence="3" id="KW-0963">Cytoplasm</keyword>
<dbReference type="GO" id="GO:0005737">
    <property type="term" value="C:cytoplasm"/>
    <property type="evidence" value="ECO:0007669"/>
    <property type="project" value="UniProtKB-SubCell"/>
</dbReference>
<accession>A0A8K2A7P0</accession>
<comment type="similarity">
    <text evidence="3 4">Belongs to the bacterial glucokinase family.</text>
</comment>
<keyword evidence="3" id="KW-0547">Nucleotide-binding</keyword>
<proteinExistence type="inferred from homology"/>
<keyword evidence="2 3" id="KW-0418">Kinase</keyword>
<evidence type="ECO:0000313" key="6">
    <source>
        <dbReference type="Proteomes" id="UP000607397"/>
    </source>
</evidence>
<dbReference type="RefSeq" id="WP_161824878.1">
    <property type="nucleotide sequence ID" value="NZ_WVIC01000012.1"/>
</dbReference>
<keyword evidence="3" id="KW-0324">Glycolysis</keyword>
<evidence type="ECO:0000313" key="5">
    <source>
        <dbReference type="EMBL" id="NCJ06399.1"/>
    </source>
</evidence>
<dbReference type="GO" id="GO:0006096">
    <property type="term" value="P:glycolytic process"/>
    <property type="evidence" value="ECO:0007669"/>
    <property type="project" value="UniProtKB-UniRule"/>
</dbReference>
<dbReference type="PANTHER" id="PTHR47363:SF1">
    <property type="entry name" value="GLUCOKINASE"/>
    <property type="match status" value="1"/>
</dbReference>
<dbReference type="Gene3D" id="3.30.420.40">
    <property type="match status" value="1"/>
</dbReference>
<dbReference type="GO" id="GO:0004340">
    <property type="term" value="F:glucokinase activity"/>
    <property type="evidence" value="ECO:0007669"/>
    <property type="project" value="UniProtKB-UniRule"/>
</dbReference>
<name>A0A8K2A7P0_9CYAN</name>
<dbReference type="CDD" id="cd24008">
    <property type="entry name" value="ASKHA_NBD_GLK"/>
    <property type="match status" value="1"/>
</dbReference>
<dbReference type="InterPro" id="IPR003836">
    <property type="entry name" value="Glucokinase"/>
</dbReference>
<dbReference type="GO" id="GO:0005524">
    <property type="term" value="F:ATP binding"/>
    <property type="evidence" value="ECO:0007669"/>
    <property type="project" value="UniProtKB-UniRule"/>
</dbReference>
<dbReference type="EC" id="2.7.1.2" evidence="3"/>
<dbReference type="Proteomes" id="UP000607397">
    <property type="component" value="Unassembled WGS sequence"/>
</dbReference>
<reference evidence="5" key="1">
    <citation type="submission" date="2019-12" db="EMBL/GenBank/DDBJ databases">
        <title>High-Quality draft genome sequences of three cyanobacteria isolated from the limestone walls of the Old Cathedral of Coimbra.</title>
        <authorList>
            <person name="Tiago I."/>
            <person name="Soares F."/>
            <person name="Portugal A."/>
        </authorList>
    </citation>
    <scope>NUCLEOTIDE SEQUENCE [LARGE SCALE GENOMIC DNA]</scope>
    <source>
        <strain evidence="5">C</strain>
    </source>
</reference>
<evidence type="ECO:0000256" key="4">
    <source>
        <dbReference type="RuleBase" id="RU004046"/>
    </source>
</evidence>
<comment type="caution">
    <text evidence="5">The sequence shown here is derived from an EMBL/GenBank/DDBJ whole genome shotgun (WGS) entry which is preliminary data.</text>
</comment>
<evidence type="ECO:0000256" key="1">
    <source>
        <dbReference type="ARBA" id="ARBA00022679"/>
    </source>
</evidence>
<evidence type="ECO:0000256" key="3">
    <source>
        <dbReference type="HAMAP-Rule" id="MF_00524"/>
    </source>
</evidence>
<sequence>MTRIIAGDIGGTKTLLRLEQKTGSERQTLGESLYVSANYAHLNDIVADFLHQVGGERPQAACFAIAGPVVSGTSQLTNLSWYLEEHQMSKALEIPQVRLINDFAAVGYGILALQPEDQVILQDQPRVAKAPIAVIGAGTGLGQALLIWQGQDYDVLAIEGGHSDYAPRTDLEIGLLQYLRRRHHRVSVERVVSGQGIYAIYEYLRDTQVAPESADIKARMAEQDPAAVITQAALAGLDPLCQKTLNLFVSAYGAEAGNLALKSLPYGGVYIAGGIAPKILPSLQDGCFMDSFMDKGRLNTLLATLRVTIILNSKLGLIGAALYAHRLLKS</sequence>
<dbReference type="NCBIfam" id="NF001415">
    <property type="entry name" value="PRK00292.1-2"/>
    <property type="match status" value="1"/>
</dbReference>
<comment type="catalytic activity">
    <reaction evidence="3">
        <text>D-glucose + ATP = D-glucose 6-phosphate + ADP + H(+)</text>
        <dbReference type="Rhea" id="RHEA:17825"/>
        <dbReference type="ChEBI" id="CHEBI:4167"/>
        <dbReference type="ChEBI" id="CHEBI:15378"/>
        <dbReference type="ChEBI" id="CHEBI:30616"/>
        <dbReference type="ChEBI" id="CHEBI:61548"/>
        <dbReference type="ChEBI" id="CHEBI:456216"/>
        <dbReference type="EC" id="2.7.1.2"/>
    </reaction>
</comment>
<feature type="binding site" evidence="3">
    <location>
        <begin position="7"/>
        <end position="12"/>
    </location>
    <ligand>
        <name>ATP</name>
        <dbReference type="ChEBI" id="CHEBI:30616"/>
    </ligand>
</feature>
<dbReference type="HAMAP" id="MF_00524">
    <property type="entry name" value="Glucokinase"/>
    <property type="match status" value="1"/>
</dbReference>
<dbReference type="GO" id="GO:0005536">
    <property type="term" value="F:D-glucose binding"/>
    <property type="evidence" value="ECO:0007669"/>
    <property type="project" value="InterPro"/>
</dbReference>
<dbReference type="EMBL" id="WVIC01000012">
    <property type="protein sequence ID" value="NCJ06399.1"/>
    <property type="molecule type" value="Genomic_DNA"/>
</dbReference>
<dbReference type="InterPro" id="IPR043129">
    <property type="entry name" value="ATPase_NBD"/>
</dbReference>
<dbReference type="Gene3D" id="3.40.367.20">
    <property type="match status" value="1"/>
</dbReference>
<protein>
    <recommendedName>
        <fullName evidence="3">Glucokinase</fullName>
        <ecNumber evidence="3">2.7.1.2</ecNumber>
    </recommendedName>
    <alternativeName>
        <fullName evidence="3">Glucose kinase</fullName>
    </alternativeName>
</protein>
<dbReference type="PANTHER" id="PTHR47363">
    <property type="entry name" value="GLUCOKINASE"/>
    <property type="match status" value="1"/>
</dbReference>
<comment type="subcellular location">
    <subcellularLocation>
        <location evidence="3">Cytoplasm</location>
    </subcellularLocation>
</comment>
<gene>
    <name evidence="3" type="primary">glk</name>
    <name evidence="5" type="ORF">GS597_07715</name>
</gene>
<keyword evidence="6" id="KW-1185">Reference proteome</keyword>
<evidence type="ECO:0000256" key="2">
    <source>
        <dbReference type="ARBA" id="ARBA00022777"/>
    </source>
</evidence>
<dbReference type="NCBIfam" id="TIGR00749">
    <property type="entry name" value="glk"/>
    <property type="match status" value="1"/>
</dbReference>
<organism evidence="5 6">
    <name type="scientific">Petrachloros mirabilis ULC683</name>
    <dbReference type="NCBI Taxonomy" id="2781853"/>
    <lineage>
        <taxon>Bacteria</taxon>
        <taxon>Bacillati</taxon>
        <taxon>Cyanobacteriota</taxon>
        <taxon>Cyanophyceae</taxon>
        <taxon>Synechococcales</taxon>
        <taxon>Petrachlorosaceae</taxon>
        <taxon>Petrachloros</taxon>
        <taxon>Petrachloros mirabilis</taxon>
    </lineage>
</organism>
<dbReference type="SUPFAM" id="SSF53067">
    <property type="entry name" value="Actin-like ATPase domain"/>
    <property type="match status" value="1"/>
</dbReference>
<keyword evidence="1 3" id="KW-0808">Transferase</keyword>
<dbReference type="AlphaFoldDB" id="A0A8K2A7P0"/>
<dbReference type="Pfam" id="PF02685">
    <property type="entry name" value="Glucokinase"/>
    <property type="match status" value="1"/>
</dbReference>
<keyword evidence="3" id="KW-0067">ATP-binding</keyword>